<accession>A0A1I7XBT4</accession>
<keyword evidence="2" id="KW-1185">Reference proteome</keyword>
<dbReference type="Proteomes" id="UP000095283">
    <property type="component" value="Unplaced"/>
</dbReference>
<evidence type="ECO:0000313" key="3">
    <source>
        <dbReference type="WBParaSite" id="Hba_15143"/>
    </source>
</evidence>
<evidence type="ECO:0000259" key="1">
    <source>
        <dbReference type="Pfam" id="PF23623"/>
    </source>
</evidence>
<name>A0A1I7XBT4_HETBA</name>
<dbReference type="PANTHER" id="PTHR47324">
    <property type="entry name" value="PROTEIN IRG-7-RELATED"/>
    <property type="match status" value="1"/>
</dbReference>
<sequence length="221" mass="24228">MPIVKRKDRTSIPLSAQLTTSRKESHSCRWPVRMRLLIALLALGLSSTLAVPSNKWSNVFPSLFSTNHKDLPNYYGEIAHEPVHVRVRKAIYAALGFSKTCEPGWTGQFCENPMCTTPAELPQVNSLDRLVDLLYLPNGCGGKYYIPVDSQSPVITIQITASGIPIANISDASATGSVSNEGYSMARYENIPPGDYQLTVDNGGVSSPDCIVEVNFPYLFM</sequence>
<dbReference type="PANTHER" id="PTHR47324:SF2">
    <property type="entry name" value="EGF-LIKE DOMAIN-CONTAINING PROTEIN-RELATED"/>
    <property type="match status" value="1"/>
</dbReference>
<dbReference type="InterPro" id="IPR057086">
    <property type="entry name" value="GBD_Irg-7_N"/>
</dbReference>
<protein>
    <submittedName>
        <fullName evidence="3">ML domain-containing protein</fullName>
    </submittedName>
</protein>
<dbReference type="Pfam" id="PF23623">
    <property type="entry name" value="GBD_IRG7_N"/>
    <property type="match status" value="1"/>
</dbReference>
<dbReference type="InterPro" id="IPR053295">
    <property type="entry name" value="Innate_immunity_reg"/>
</dbReference>
<reference evidence="3" key="1">
    <citation type="submission" date="2016-11" db="UniProtKB">
        <authorList>
            <consortium name="WormBaseParasite"/>
        </authorList>
    </citation>
    <scope>IDENTIFICATION</scope>
</reference>
<feature type="domain" description="Irg-7 N-terminal galactose binding" evidence="1">
    <location>
        <begin position="130"/>
        <end position="215"/>
    </location>
</feature>
<evidence type="ECO:0000313" key="2">
    <source>
        <dbReference type="Proteomes" id="UP000095283"/>
    </source>
</evidence>
<proteinExistence type="predicted"/>
<dbReference type="AlphaFoldDB" id="A0A1I7XBT4"/>
<dbReference type="WBParaSite" id="Hba_15143">
    <property type="protein sequence ID" value="Hba_15143"/>
    <property type="gene ID" value="Hba_15143"/>
</dbReference>
<organism evidence="2 3">
    <name type="scientific">Heterorhabditis bacteriophora</name>
    <name type="common">Entomopathogenic nematode worm</name>
    <dbReference type="NCBI Taxonomy" id="37862"/>
    <lineage>
        <taxon>Eukaryota</taxon>
        <taxon>Metazoa</taxon>
        <taxon>Ecdysozoa</taxon>
        <taxon>Nematoda</taxon>
        <taxon>Chromadorea</taxon>
        <taxon>Rhabditida</taxon>
        <taxon>Rhabditina</taxon>
        <taxon>Rhabditomorpha</taxon>
        <taxon>Strongyloidea</taxon>
        <taxon>Heterorhabditidae</taxon>
        <taxon>Heterorhabditis</taxon>
    </lineage>
</organism>